<evidence type="ECO:0000313" key="3">
    <source>
        <dbReference type="EMBL" id="MCC9032877.1"/>
    </source>
</evidence>
<dbReference type="EMBL" id="JAJJML010000001">
    <property type="protein sequence ID" value="MCC9032877.1"/>
    <property type="molecule type" value="Genomic_DNA"/>
</dbReference>
<reference evidence="2" key="3">
    <citation type="submission" date="2024-05" db="EMBL/GenBank/DDBJ databases">
        <title>Description of novel Chryseobacterium sp. strain C-2.</title>
        <authorList>
            <person name="Saticioglu I.B."/>
        </authorList>
    </citation>
    <scope>NUCLEOTIDE SEQUENCE</scope>
    <source>
        <strain evidence="2">C-2</strain>
    </source>
</reference>
<name>A0A9Q3UP61_9FLAO</name>
<keyword evidence="5" id="KW-1185">Reference proteome</keyword>
<comment type="caution">
    <text evidence="4">The sequence shown here is derived from an EMBL/GenBank/DDBJ whole genome shotgun (WGS) entry which is preliminary data.</text>
</comment>
<evidence type="ECO:0000313" key="5">
    <source>
        <dbReference type="Proteomes" id="UP000603715"/>
    </source>
</evidence>
<accession>A0A9Q3UP61</accession>
<reference evidence="5" key="2">
    <citation type="submission" date="2023-07" db="EMBL/GenBank/DDBJ databases">
        <title>Description of novel Chryseobacterium sp. strain C-2.</title>
        <authorList>
            <person name="Saticioglu I.B."/>
        </authorList>
    </citation>
    <scope>NUCLEOTIDE SEQUENCE [LARGE SCALE GENOMIC DNA]</scope>
    <source>
        <strain evidence="1 5">C-2</strain>
    </source>
</reference>
<proteinExistence type="predicted"/>
<dbReference type="EMBL" id="JACXXP010000003">
    <property type="protein sequence ID" value="MBD3903938.1"/>
    <property type="molecule type" value="Genomic_DNA"/>
</dbReference>
<dbReference type="Proteomes" id="UP000603715">
    <property type="component" value="Unassembled WGS sequence"/>
</dbReference>
<sequence>MFKFLQFFRINNAKEFQIISVEIKNLAGKNAAIMKVLEEQITLIQRKKSVILGWRFPK</sequence>
<dbReference type="Proteomes" id="UP001107960">
    <property type="component" value="Unassembled WGS sequence"/>
</dbReference>
<evidence type="ECO:0000313" key="2">
    <source>
        <dbReference type="EMBL" id="MBD3903938.1"/>
    </source>
</evidence>
<organism evidence="4 6">
    <name type="scientific">Chryseobacterium muglaense</name>
    <dbReference type="NCBI Taxonomy" id="2893752"/>
    <lineage>
        <taxon>Bacteria</taxon>
        <taxon>Pseudomonadati</taxon>
        <taxon>Bacteroidota</taxon>
        <taxon>Flavobacteriia</taxon>
        <taxon>Flavobacteriales</taxon>
        <taxon>Weeksellaceae</taxon>
        <taxon>Chryseobacterium group</taxon>
        <taxon>Chryseobacterium</taxon>
    </lineage>
</organism>
<evidence type="ECO:0000313" key="4">
    <source>
        <dbReference type="EMBL" id="MCC9032878.1"/>
    </source>
</evidence>
<dbReference type="RefSeq" id="WP_191178527.1">
    <property type="nucleotide sequence ID" value="NZ_JACXXP010000003.1"/>
</dbReference>
<dbReference type="EMBL" id="JAJJML010000001">
    <property type="protein sequence ID" value="MCC9032878.1"/>
    <property type="molecule type" value="Genomic_DNA"/>
</dbReference>
<gene>
    <name evidence="1" type="ORF">IEW27_04925</name>
    <name evidence="2" type="ORF">IEW27_04930</name>
    <name evidence="3" type="ORF">LNP80_01230</name>
    <name evidence="4" type="ORF">LNP80_01235</name>
</gene>
<evidence type="ECO:0000313" key="1">
    <source>
        <dbReference type="EMBL" id="MBD3903937.1"/>
    </source>
</evidence>
<reference evidence="4" key="1">
    <citation type="submission" date="2021-11" db="EMBL/GenBank/DDBJ databases">
        <title>Description of novel Chryseobacterium species.</title>
        <authorList>
            <person name="Saticioglu I.B."/>
            <person name="Ay H."/>
            <person name="Altun S."/>
            <person name="Duman M."/>
        </authorList>
    </citation>
    <scope>NUCLEOTIDE SEQUENCE</scope>
    <source>
        <strain evidence="4">C-39</strain>
    </source>
</reference>
<protein>
    <submittedName>
        <fullName evidence="4">Uncharacterized protein</fullName>
    </submittedName>
</protein>
<dbReference type="EMBL" id="JACXXP010000003">
    <property type="protein sequence ID" value="MBD3903937.1"/>
    <property type="molecule type" value="Genomic_DNA"/>
</dbReference>
<evidence type="ECO:0000313" key="6">
    <source>
        <dbReference type="Proteomes" id="UP001107960"/>
    </source>
</evidence>
<dbReference type="AlphaFoldDB" id="A0A9Q3UP61"/>